<feature type="domain" description="TIR" evidence="1">
    <location>
        <begin position="7"/>
        <end position="134"/>
    </location>
</feature>
<reference evidence="2 3" key="1">
    <citation type="submission" date="2019-07" db="EMBL/GenBank/DDBJ databases">
        <title>Genomic analysis of Lentibacillus sp. NKC851-2.</title>
        <authorList>
            <person name="Oh Y.J."/>
        </authorList>
    </citation>
    <scope>NUCLEOTIDE SEQUENCE [LARGE SCALE GENOMIC DNA]</scope>
    <source>
        <strain evidence="2 3">NKC851-2</strain>
    </source>
</reference>
<keyword evidence="3" id="KW-1185">Reference proteome</keyword>
<accession>A0A549YHV1</accession>
<dbReference type="Pfam" id="PF13676">
    <property type="entry name" value="TIR_2"/>
    <property type="match status" value="1"/>
</dbReference>
<gene>
    <name evidence="2" type="ORF">FH966_06890</name>
</gene>
<dbReference type="GO" id="GO:0007165">
    <property type="term" value="P:signal transduction"/>
    <property type="evidence" value="ECO:0007669"/>
    <property type="project" value="InterPro"/>
</dbReference>
<dbReference type="SUPFAM" id="SSF52200">
    <property type="entry name" value="Toll/Interleukin receptor TIR domain"/>
    <property type="match status" value="1"/>
</dbReference>
<dbReference type="EMBL" id="VJMZ01000001">
    <property type="protein sequence ID" value="TRM11444.1"/>
    <property type="molecule type" value="Genomic_DNA"/>
</dbReference>
<proteinExistence type="predicted"/>
<evidence type="ECO:0000313" key="2">
    <source>
        <dbReference type="EMBL" id="TRM11444.1"/>
    </source>
</evidence>
<dbReference type="AlphaFoldDB" id="A0A549YHV1"/>
<evidence type="ECO:0000313" key="3">
    <source>
        <dbReference type="Proteomes" id="UP000319280"/>
    </source>
</evidence>
<dbReference type="InterPro" id="IPR035897">
    <property type="entry name" value="Toll_tir_struct_dom_sf"/>
</dbReference>
<organism evidence="2 3">
    <name type="scientific">Lentibacillus cibarius</name>
    <dbReference type="NCBI Taxonomy" id="2583219"/>
    <lineage>
        <taxon>Bacteria</taxon>
        <taxon>Bacillati</taxon>
        <taxon>Bacillota</taxon>
        <taxon>Bacilli</taxon>
        <taxon>Bacillales</taxon>
        <taxon>Bacillaceae</taxon>
        <taxon>Lentibacillus</taxon>
    </lineage>
</organism>
<comment type="caution">
    <text evidence="2">The sequence shown here is derived from an EMBL/GenBank/DDBJ whole genome shotgun (WGS) entry which is preliminary data.</text>
</comment>
<name>A0A549YHV1_9BACI</name>
<dbReference type="Gene3D" id="3.40.50.10140">
    <property type="entry name" value="Toll/interleukin-1 receptor homology (TIR) domain"/>
    <property type="match status" value="1"/>
</dbReference>
<dbReference type="Proteomes" id="UP000319280">
    <property type="component" value="Unassembled WGS sequence"/>
</dbReference>
<evidence type="ECO:0000259" key="1">
    <source>
        <dbReference type="PROSITE" id="PS50104"/>
    </source>
</evidence>
<dbReference type="PROSITE" id="PS50104">
    <property type="entry name" value="TIR"/>
    <property type="match status" value="1"/>
</dbReference>
<dbReference type="InterPro" id="IPR000157">
    <property type="entry name" value="TIR_dom"/>
</dbReference>
<sequence length="340" mass="39767">MLIKWRLNMKFFISHSSKDFKYGDAIVQLLKDIGVPQQNIIFTSKSGHGIPKGEDIFKWLKNEIKENPFVIYLLSERYYSSIACLNEMGAAWVIENEHISLFTPGFDPSNPKFWEGAVEPRELGVFIDDRQNIIEFADIIVSTLSNKVNPVIFDEAITKYMETIDNIKQGIDDSEIINYEKKDDELTTINDFISHSNEKDETLDSNTNNDIQFKKFKEVIRNRKLTDEEFLLIKYMIDMGQETLGYRWKAEGEIQNIKQWEEVNDLDDQLSRKYSRALNKLKIRNFLEVYDTTSYGNPREYILVKEISNHLLDLPVDMVSVLDEMMEKYKGFVNSDTLPF</sequence>
<protein>
    <submittedName>
        <fullName evidence="2">TIR domain-containing protein</fullName>
    </submittedName>
</protein>